<feature type="transmembrane region" description="Helical" evidence="6">
    <location>
        <begin position="146"/>
        <end position="167"/>
    </location>
</feature>
<comment type="caution">
    <text evidence="8">The sequence shown here is derived from an EMBL/GenBank/DDBJ whole genome shotgun (WGS) entry which is preliminary data.</text>
</comment>
<dbReference type="InterPro" id="IPR010640">
    <property type="entry name" value="Low_temperature_requirement_A"/>
</dbReference>
<dbReference type="Pfam" id="PF06772">
    <property type="entry name" value="LtrA"/>
    <property type="match status" value="1"/>
</dbReference>
<dbReference type="EMBL" id="RYZW01000055">
    <property type="protein sequence ID" value="TDZ54666.1"/>
    <property type="molecule type" value="Genomic_DNA"/>
</dbReference>
<evidence type="ECO:0000256" key="5">
    <source>
        <dbReference type="SAM" id="MobiDB-lite"/>
    </source>
</evidence>
<evidence type="ECO:0000256" key="1">
    <source>
        <dbReference type="ARBA" id="ARBA00004141"/>
    </source>
</evidence>
<feature type="transmembrane region" description="Helical" evidence="6">
    <location>
        <begin position="120"/>
        <end position="140"/>
    </location>
</feature>
<feature type="transmembrane region" description="Helical" evidence="6">
    <location>
        <begin position="762"/>
        <end position="782"/>
    </location>
</feature>
<feature type="compositionally biased region" description="Basic and acidic residues" evidence="5">
    <location>
        <begin position="29"/>
        <end position="41"/>
    </location>
</feature>
<feature type="transmembrane region" description="Helical" evidence="6">
    <location>
        <begin position="250"/>
        <end position="271"/>
    </location>
</feature>
<feature type="transmembrane region" description="Helical" evidence="6">
    <location>
        <begin position="448"/>
        <end position="471"/>
    </location>
</feature>
<feature type="transmembrane region" description="Helical" evidence="6">
    <location>
        <begin position="211"/>
        <end position="230"/>
    </location>
</feature>
<keyword evidence="3 6" id="KW-1133">Transmembrane helix</keyword>
<dbReference type="Gene3D" id="1.20.1250.20">
    <property type="entry name" value="MFS general substrate transporter like domains"/>
    <property type="match status" value="2"/>
</dbReference>
<dbReference type="Pfam" id="PF07690">
    <property type="entry name" value="MFS_1"/>
    <property type="match status" value="1"/>
</dbReference>
<evidence type="ECO:0000256" key="6">
    <source>
        <dbReference type="SAM" id="Phobius"/>
    </source>
</evidence>
<evidence type="ECO:0000313" key="8">
    <source>
        <dbReference type="EMBL" id="TDZ54666.1"/>
    </source>
</evidence>
<proteinExistence type="predicted"/>
<accession>A0A4R8RD45</accession>
<feature type="transmembrane region" description="Helical" evidence="6">
    <location>
        <begin position="277"/>
        <end position="300"/>
    </location>
</feature>
<evidence type="ECO:0000259" key="7">
    <source>
        <dbReference type="PROSITE" id="PS50850"/>
    </source>
</evidence>
<feature type="region of interest" description="Disordered" evidence="5">
    <location>
        <begin position="1"/>
        <end position="41"/>
    </location>
</feature>
<evidence type="ECO:0000313" key="9">
    <source>
        <dbReference type="Proteomes" id="UP000295703"/>
    </source>
</evidence>
<keyword evidence="4 6" id="KW-0472">Membrane</keyword>
<feature type="domain" description="Major facilitator superfamily (MFS) profile" evidence="7">
    <location>
        <begin position="56"/>
        <end position="547"/>
    </location>
</feature>
<reference evidence="8 9" key="1">
    <citation type="submission" date="2018-12" db="EMBL/GenBank/DDBJ databases">
        <title>Genome sequence and assembly of Colletotrichum trifolii.</title>
        <authorList>
            <person name="Gan P."/>
            <person name="Shirasu K."/>
        </authorList>
    </citation>
    <scope>NUCLEOTIDE SEQUENCE [LARGE SCALE GENOMIC DNA]</scope>
    <source>
        <strain evidence="8 9">543-2</strain>
    </source>
</reference>
<organism evidence="8 9">
    <name type="scientific">Colletotrichum trifolii</name>
    <dbReference type="NCBI Taxonomy" id="5466"/>
    <lineage>
        <taxon>Eukaryota</taxon>
        <taxon>Fungi</taxon>
        <taxon>Dikarya</taxon>
        <taxon>Ascomycota</taxon>
        <taxon>Pezizomycotina</taxon>
        <taxon>Sordariomycetes</taxon>
        <taxon>Hypocreomycetidae</taxon>
        <taxon>Glomerellales</taxon>
        <taxon>Glomerellaceae</taxon>
        <taxon>Colletotrichum</taxon>
        <taxon>Colletotrichum orbiculare species complex</taxon>
    </lineage>
</organism>
<dbReference type="SUPFAM" id="SSF103473">
    <property type="entry name" value="MFS general substrate transporter"/>
    <property type="match status" value="1"/>
</dbReference>
<feature type="transmembrane region" description="Helical" evidence="6">
    <location>
        <begin position="1017"/>
        <end position="1036"/>
    </location>
</feature>
<dbReference type="GO" id="GO:0005886">
    <property type="term" value="C:plasma membrane"/>
    <property type="evidence" value="ECO:0007669"/>
    <property type="project" value="TreeGrafter"/>
</dbReference>
<feature type="transmembrane region" description="Helical" evidence="6">
    <location>
        <begin position="384"/>
        <end position="402"/>
    </location>
</feature>
<feature type="transmembrane region" description="Helical" evidence="6">
    <location>
        <begin position="1082"/>
        <end position="1102"/>
    </location>
</feature>
<evidence type="ECO:0000256" key="2">
    <source>
        <dbReference type="ARBA" id="ARBA00022692"/>
    </source>
</evidence>
<gene>
    <name evidence="8" type="primary">afoB</name>
    <name evidence="8" type="ORF">CTRI78_v006144</name>
</gene>
<feature type="transmembrane region" description="Helical" evidence="6">
    <location>
        <begin position="179"/>
        <end position="205"/>
    </location>
</feature>
<dbReference type="PROSITE" id="PS50850">
    <property type="entry name" value="MFS"/>
    <property type="match status" value="1"/>
</dbReference>
<feature type="transmembrane region" description="Helical" evidence="6">
    <location>
        <begin position="54"/>
        <end position="79"/>
    </location>
</feature>
<dbReference type="GO" id="GO:0022857">
    <property type="term" value="F:transmembrane transporter activity"/>
    <property type="evidence" value="ECO:0007669"/>
    <property type="project" value="InterPro"/>
</dbReference>
<comment type="subcellular location">
    <subcellularLocation>
        <location evidence="1">Membrane</location>
        <topology evidence="1">Multi-pass membrane protein</topology>
    </subcellularLocation>
</comment>
<name>A0A4R8RD45_COLTR</name>
<dbReference type="InterPro" id="IPR036259">
    <property type="entry name" value="MFS_trans_sf"/>
</dbReference>
<dbReference type="InterPro" id="IPR020846">
    <property type="entry name" value="MFS_dom"/>
</dbReference>
<dbReference type="PANTHER" id="PTHR23501:SF155">
    <property type="entry name" value="EFFLUX PUMP AFOB"/>
    <property type="match status" value="1"/>
</dbReference>
<keyword evidence="9" id="KW-1185">Reference proteome</keyword>
<feature type="transmembrane region" description="Helical" evidence="6">
    <location>
        <begin position="357"/>
        <end position="377"/>
    </location>
</feature>
<feature type="transmembrane region" description="Helical" evidence="6">
    <location>
        <begin position="320"/>
        <end position="345"/>
    </location>
</feature>
<evidence type="ECO:0000256" key="4">
    <source>
        <dbReference type="ARBA" id="ARBA00023136"/>
    </source>
</evidence>
<protein>
    <submittedName>
        <fullName evidence="8">Efflux pump afoB</fullName>
    </submittedName>
</protein>
<feature type="transmembrane region" description="Helical" evidence="6">
    <location>
        <begin position="832"/>
        <end position="851"/>
    </location>
</feature>
<feature type="transmembrane region" description="Helical" evidence="6">
    <location>
        <begin position="670"/>
        <end position="687"/>
    </location>
</feature>
<feature type="transmembrane region" description="Helical" evidence="6">
    <location>
        <begin position="91"/>
        <end position="108"/>
    </location>
</feature>
<sequence length="1133" mass="123495">MMESSRSETVAGSQLFREGPAEPSAATSDSEKIAAKDGDETFDKPEYPKGIKKMLIVVPITLSYFLLFLDLAIISTATPAITSRFNSLVDVGWYGGAYQLGSAAFQPLSGKIYQHFSAKWSFLVFFGIFELGSLLCGAATSSAMFIVGRAIAGAGSSGLANGALTIISSIMPPREQAKFMGINIGLGQLGLALGPIVGGLFTSFVSWRWCFYINLPVGVPIAVLLFLLRIPEPEPKPPVRQVLGTAIKSLDLPGFMLIAPAAVMFLLGLQYGGNEHAWNSSVVIGLLVGAGITFGCFLAWEYRQGDRAMVPFAMLKQRVIWSAAGNMFFLLASVLVADFYLSIYFQAVLNDSPLMSGVHLLPTTLGMVLFTMISGVMIEMLGYYLPWVIGGSSISAIGYGLLSTLSPTTPAAKWIGYQVFYGVGSGAMSSGSFIAVQNLVPPAQIPIAMAIVIFMQNMGGAIFLVAANAIFSNTLRKQLEERSGLIGPPPQVIIDAGASSIRNLVSGDQLAAVLKAFSNSVDTVMYLGIGVSIAAFAFGWGLGWKDIRVEKKLRAIRASDDKDGKGLDYLQEEKITPLTWIESPVTSADKDTGEVKLFVRHSANTIELFSDLFFVANLETFTQTHSITDTSSLAAYLGFFGIIWFTWFQITLHDVRFSVDSGYERMCKIIQFLLFVGFALVGSSFSPGTKEHNNASFRLLCNILFATRLLLVAQYSVALHFVRKKTKALTWPLSLTITLFIFSGGAFYSMTPAFSPASGNGLGIYYVWYIILAIEAAITLGISSFWTNLGFKHTHLTERMGLFTLVIIGEGAIGACKTVGALMSDTGLKLDACLVVGCIVFILMFCWMLYFDNPPECKFGTVRQQIWAVLHFPFHLGMIGVVEGSQQIALAWKVLSEFGDFFSDLRQACVFRHEDGQVLTNTTIKSFESIKIPNSLEVRDMIPLVYQEIYHLGNTTGICSAANTSNERDNDMFLPSMYQTLTKRVIGVLFEAYNGLSSSDETDPGEIAQPAYTTVYIYYWASFLFVVGFFAVFILITRHKDRPLNIFDKAAVTSRGLASLLAIGLAAGAASDDFIFKYLKSSATLPTIAAIFLVILVIDRFTKHLSAKTLRRNLTGLSQWESIRSEAGDMAKS</sequence>
<feature type="transmembrane region" description="Helical" evidence="6">
    <location>
        <begin position="524"/>
        <end position="544"/>
    </location>
</feature>
<feature type="transmembrane region" description="Helical" evidence="6">
    <location>
        <begin position="414"/>
        <end position="436"/>
    </location>
</feature>
<dbReference type="Proteomes" id="UP000295703">
    <property type="component" value="Unassembled WGS sequence"/>
</dbReference>
<evidence type="ECO:0000256" key="3">
    <source>
        <dbReference type="ARBA" id="ARBA00022989"/>
    </source>
</evidence>
<dbReference type="AlphaFoldDB" id="A0A4R8RD45"/>
<dbReference type="PANTHER" id="PTHR23501">
    <property type="entry name" value="MAJOR FACILITATOR SUPERFAMILY"/>
    <property type="match status" value="1"/>
</dbReference>
<feature type="transmembrane region" description="Helical" evidence="6">
    <location>
        <begin position="802"/>
        <end position="820"/>
    </location>
</feature>
<dbReference type="InterPro" id="IPR011701">
    <property type="entry name" value="MFS"/>
</dbReference>
<dbReference type="CDD" id="cd17502">
    <property type="entry name" value="MFS_Azr1_MDR_like"/>
    <property type="match status" value="1"/>
</dbReference>
<keyword evidence="2 6" id="KW-0812">Transmembrane</keyword>
<feature type="transmembrane region" description="Helical" evidence="6">
    <location>
        <begin position="633"/>
        <end position="650"/>
    </location>
</feature>
<feature type="transmembrane region" description="Helical" evidence="6">
    <location>
        <begin position="728"/>
        <end position="750"/>
    </location>
</feature>